<dbReference type="InterPro" id="IPR008792">
    <property type="entry name" value="PQQD"/>
</dbReference>
<comment type="caution">
    <text evidence="1">The sequence shown here is derived from an EMBL/GenBank/DDBJ whole genome shotgun (WGS) entry which is preliminary data.</text>
</comment>
<evidence type="ECO:0000313" key="2">
    <source>
        <dbReference type="Proteomes" id="UP000297713"/>
    </source>
</evidence>
<name>A0A4Y8P8N1_9BACT</name>
<evidence type="ECO:0000313" key="1">
    <source>
        <dbReference type="EMBL" id="TFE66986.1"/>
    </source>
</evidence>
<dbReference type="Pfam" id="PF05402">
    <property type="entry name" value="PqqD"/>
    <property type="match status" value="1"/>
</dbReference>
<dbReference type="RefSeq" id="WP_134440687.1">
    <property type="nucleotide sequence ID" value="NZ_LXQC01000165.1"/>
</dbReference>
<sequence>MDVEMVNRVEIPDWICYERIDNEIIMVDPTTWQYYKLDNYGAVLWEKLVALKGDVKALKNWVFEHFEADPQQMGKDIDLFIQRLVENGILVKPEVEKNPSFQG</sequence>
<dbReference type="Proteomes" id="UP000297713">
    <property type="component" value="Unassembled WGS sequence"/>
</dbReference>
<proteinExistence type="predicted"/>
<dbReference type="OrthoDB" id="196712at2"/>
<accession>A0A4Y8P8N1</accession>
<protein>
    <submittedName>
        <fullName evidence="1">Pyrroloquinoline quinone biosynthesis protein PqqD</fullName>
    </submittedName>
</protein>
<keyword evidence="2" id="KW-1185">Reference proteome</keyword>
<dbReference type="EMBL" id="LXQC01000165">
    <property type="protein sequence ID" value="TFE66986.1"/>
    <property type="molecule type" value="Genomic_DNA"/>
</dbReference>
<organism evidence="1 2">
    <name type="scientific">Methylacidiphilum caldifontis</name>
    <dbReference type="NCBI Taxonomy" id="2795386"/>
    <lineage>
        <taxon>Bacteria</taxon>
        <taxon>Pseudomonadati</taxon>
        <taxon>Verrucomicrobiota</taxon>
        <taxon>Methylacidiphilae</taxon>
        <taxon>Methylacidiphilales</taxon>
        <taxon>Methylacidiphilaceae</taxon>
        <taxon>Methylacidiphilum (ex Ratnadevi et al. 2023)</taxon>
    </lineage>
</organism>
<reference evidence="1 2" key="1">
    <citation type="submission" date="2016-05" db="EMBL/GenBank/DDBJ databases">
        <title>Diversity and Homogeneity among Thermoacidophilic Verrucomicrobia Methanotrophs Linked with Geographical Origin.</title>
        <authorList>
            <person name="Erikstad H.-A."/>
            <person name="Smestad N.B."/>
            <person name="Ceballos R.M."/>
            <person name="Birkeland N.-K."/>
        </authorList>
    </citation>
    <scope>NUCLEOTIDE SEQUENCE [LARGE SCALE GENOMIC DNA]</scope>
    <source>
        <strain evidence="1 2">Phi</strain>
    </source>
</reference>
<dbReference type="AlphaFoldDB" id="A0A4Y8P8N1"/>
<gene>
    <name evidence="1" type="ORF">A7Q10_01650</name>
</gene>